<evidence type="ECO:0000256" key="2">
    <source>
        <dbReference type="ARBA" id="ARBA00004141"/>
    </source>
</evidence>
<dbReference type="OrthoDB" id="77989at2759"/>
<evidence type="ECO:0000313" key="15">
    <source>
        <dbReference type="EMBL" id="KAG2205554.1"/>
    </source>
</evidence>
<sequence length="965" mass="108522">MSSIKVNPHRPYYTPGLHHQHNYTSLPSNDSIPLLLLEEKEQHAQLKGLTTRGTSFALLKYFVTMLTSPFEVGTTLLQVQYSPHQDVEVIGLPQEPSLSSSIHHYDSEEEADEEDEFFKRPERTSIDNVRIRTEFLGSVSVYDEKHRPIQQMAPMEGGGVLEILSSIVTQPTEGWKSLFKGQRVTWVYEMLRTVLRPGLESSLNDMFGLYDDTIPLLHLDNVTPNISTIVVSHLVIGLLLSPLEIIRTRLVVQSASPLCSKYKGPIHALRTMLHEEGGLYGIYFESKNLFPTLLYHIITPLLSCSTPLIIARLLHISAADSPILYGAAELALSTLGLLVMLPIETIRKRLQTQVRGDFKATVALRPAPYRGFFDALYKIMKEEGTRNKRSESKPVVMDSDSESDDDLFPVRRRQQQKKSATGGATASAWGIRGLYRGFTMQMMANVMVFVFHTMNGIEGKKNRFIFSADITQKVLHEKDTPIIKSVAIIGGGASGTSTAFWLSNVFPEDENVRVTSTIFERNMYLGGRSTTVAIKDDPGLGMIELGASIFVEANKNLMKATERFGLELTRLTALADEVESTRPGLGVWDGEEFVFEETGSYWDSMKALWRYGFTPLRFQSTQKSVVKKFMDLYDTEHGFENIQKIVKSLQFESLLNQTAAAYLKELGINELFSHEILQTATRGNYCQNLDSLHALAVMVSMEAGHGTWAVEGGNFRIFEEFARRSQAALQLGTKVVSVHNITEVDALGNHEHRYVVETTDGNLQVFDDVVLAAPLKFSGIQFPFSTKEHQRDYHVVHVTLVAGHADPSYFKRTLDTMPTFVVTTGTPLADKFENGKAPFDTFSIHRVLENGETVIKIFSPSKLLESELDQLFLNRTWVHYKGWHAFPQLHPVTDTDDFPPFLLKADEEDDFGIVYTGAFENFISTMETQTISGKNAARLLYEKWCHTKQGFNKHCQEFGDGWGSS</sequence>
<evidence type="ECO:0000256" key="11">
    <source>
        <dbReference type="ARBA" id="ARBA00023180"/>
    </source>
</evidence>
<evidence type="ECO:0000256" key="3">
    <source>
        <dbReference type="ARBA" id="ARBA00009967"/>
    </source>
</evidence>
<dbReference type="GO" id="GO:0001735">
    <property type="term" value="F:prenylcysteine oxidase activity"/>
    <property type="evidence" value="ECO:0007669"/>
    <property type="project" value="InterPro"/>
</dbReference>
<protein>
    <recommendedName>
        <fullName evidence="14">Prenylcysteine lyase domain-containing protein</fullName>
    </recommendedName>
</protein>
<dbReference type="Proteomes" id="UP000603453">
    <property type="component" value="Unassembled WGS sequence"/>
</dbReference>
<keyword evidence="7" id="KW-0274">FAD</keyword>
<evidence type="ECO:0000256" key="5">
    <source>
        <dbReference type="ARBA" id="ARBA00022692"/>
    </source>
</evidence>
<dbReference type="GO" id="GO:0030328">
    <property type="term" value="P:prenylcysteine catabolic process"/>
    <property type="evidence" value="ECO:0007669"/>
    <property type="project" value="InterPro"/>
</dbReference>
<dbReference type="InterPro" id="IPR023395">
    <property type="entry name" value="MCP_dom_sf"/>
</dbReference>
<dbReference type="Gene3D" id="1.50.40.10">
    <property type="entry name" value="Mitochondrial carrier domain"/>
    <property type="match status" value="1"/>
</dbReference>
<dbReference type="InterPro" id="IPR010795">
    <property type="entry name" value="Prenylcys_lyase"/>
</dbReference>
<dbReference type="EMBL" id="JAEPRD010000036">
    <property type="protein sequence ID" value="KAG2205554.1"/>
    <property type="molecule type" value="Genomic_DNA"/>
</dbReference>
<dbReference type="AlphaFoldDB" id="A0A8H7V8X7"/>
<evidence type="ECO:0000313" key="16">
    <source>
        <dbReference type="Proteomes" id="UP000603453"/>
    </source>
</evidence>
<comment type="caution">
    <text evidence="15">The sequence shown here is derived from an EMBL/GenBank/DDBJ whole genome shotgun (WGS) entry which is preliminary data.</text>
</comment>
<accession>A0A8H7V8X7</accession>
<keyword evidence="6" id="KW-0732">Signal</keyword>
<dbReference type="InterPro" id="IPR036188">
    <property type="entry name" value="FAD/NAD-bd_sf"/>
</dbReference>
<name>A0A8H7V8X7_9FUNG</name>
<dbReference type="GO" id="GO:0030327">
    <property type="term" value="P:prenylated protein catabolic process"/>
    <property type="evidence" value="ECO:0007669"/>
    <property type="project" value="TreeGrafter"/>
</dbReference>
<reference evidence="15" key="1">
    <citation type="submission" date="2020-12" db="EMBL/GenBank/DDBJ databases">
        <title>Metabolic potential, ecology and presence of endohyphal bacteria is reflected in genomic diversity of Mucoromycotina.</title>
        <authorList>
            <person name="Muszewska A."/>
            <person name="Okrasinska A."/>
            <person name="Steczkiewicz K."/>
            <person name="Drgas O."/>
            <person name="Orlowska M."/>
            <person name="Perlinska-Lenart U."/>
            <person name="Aleksandrzak-Piekarczyk T."/>
            <person name="Szatraj K."/>
            <person name="Zielenkiewicz U."/>
            <person name="Pilsyk S."/>
            <person name="Malc E."/>
            <person name="Mieczkowski P."/>
            <person name="Kruszewska J.S."/>
            <person name="Biernat P."/>
            <person name="Pawlowska J."/>
        </authorList>
    </citation>
    <scope>NUCLEOTIDE SEQUENCE</scope>
    <source>
        <strain evidence="15">WA0000017839</strain>
    </source>
</reference>
<evidence type="ECO:0000256" key="8">
    <source>
        <dbReference type="ARBA" id="ARBA00022989"/>
    </source>
</evidence>
<evidence type="ECO:0000256" key="1">
    <source>
        <dbReference type="ARBA" id="ARBA00001974"/>
    </source>
</evidence>
<gene>
    <name evidence="15" type="ORF">INT47_005929</name>
</gene>
<evidence type="ECO:0000256" key="13">
    <source>
        <dbReference type="SAM" id="MobiDB-lite"/>
    </source>
</evidence>
<keyword evidence="11" id="KW-0325">Glycoprotein</keyword>
<keyword evidence="4" id="KW-0285">Flavoprotein</keyword>
<dbReference type="SUPFAM" id="SSF51905">
    <property type="entry name" value="FAD/NAD(P)-binding domain"/>
    <property type="match status" value="1"/>
</dbReference>
<feature type="region of interest" description="Disordered" evidence="13">
    <location>
        <begin position="1"/>
        <end position="21"/>
    </location>
</feature>
<dbReference type="SUPFAM" id="SSF103506">
    <property type="entry name" value="Mitochondrial carrier"/>
    <property type="match status" value="1"/>
</dbReference>
<dbReference type="PANTHER" id="PTHR15944">
    <property type="entry name" value="FARNESYLCYSTEINE LYASE"/>
    <property type="match status" value="1"/>
</dbReference>
<dbReference type="Gene3D" id="3.50.50.60">
    <property type="entry name" value="FAD/NAD(P)-binding domain"/>
    <property type="match status" value="1"/>
</dbReference>
<feature type="domain" description="Prenylcysteine lyase" evidence="14">
    <location>
        <begin position="597"/>
        <end position="948"/>
    </location>
</feature>
<feature type="region of interest" description="Disordered" evidence="13">
    <location>
        <begin position="388"/>
        <end position="422"/>
    </location>
</feature>
<keyword evidence="10 12" id="KW-0472">Membrane</keyword>
<evidence type="ECO:0000256" key="9">
    <source>
        <dbReference type="ARBA" id="ARBA00023002"/>
    </source>
</evidence>
<comment type="subcellular location">
    <subcellularLocation>
        <location evidence="2">Membrane</location>
        <topology evidence="2">Multi-pass membrane protein</topology>
    </subcellularLocation>
</comment>
<comment type="similarity">
    <text evidence="3">Belongs to the prenylcysteine oxidase family.</text>
</comment>
<evidence type="ECO:0000256" key="10">
    <source>
        <dbReference type="ARBA" id="ARBA00023136"/>
    </source>
</evidence>
<dbReference type="InterPro" id="IPR017046">
    <property type="entry name" value="Prenylcysteine_Oxase1"/>
</dbReference>
<dbReference type="InterPro" id="IPR018108">
    <property type="entry name" value="MCP_transmembrane"/>
</dbReference>
<evidence type="ECO:0000256" key="12">
    <source>
        <dbReference type="PROSITE-ProRule" id="PRU00282"/>
    </source>
</evidence>
<organism evidence="15 16">
    <name type="scientific">Mucor saturninus</name>
    <dbReference type="NCBI Taxonomy" id="64648"/>
    <lineage>
        <taxon>Eukaryota</taxon>
        <taxon>Fungi</taxon>
        <taxon>Fungi incertae sedis</taxon>
        <taxon>Mucoromycota</taxon>
        <taxon>Mucoromycotina</taxon>
        <taxon>Mucoromycetes</taxon>
        <taxon>Mucorales</taxon>
        <taxon>Mucorineae</taxon>
        <taxon>Mucoraceae</taxon>
        <taxon>Mucor</taxon>
    </lineage>
</organism>
<keyword evidence="16" id="KW-1185">Reference proteome</keyword>
<keyword evidence="8" id="KW-1133">Transmembrane helix</keyword>
<dbReference type="PANTHER" id="PTHR15944:SF0">
    <property type="entry name" value="PRENYLCYSTEINE LYASE DOMAIN-CONTAINING PROTEIN"/>
    <property type="match status" value="1"/>
</dbReference>
<proteinExistence type="inferred from homology"/>
<keyword evidence="5 12" id="KW-0812">Transmembrane</keyword>
<evidence type="ECO:0000256" key="6">
    <source>
        <dbReference type="ARBA" id="ARBA00022729"/>
    </source>
</evidence>
<dbReference type="GO" id="GO:0016020">
    <property type="term" value="C:membrane"/>
    <property type="evidence" value="ECO:0007669"/>
    <property type="project" value="UniProtKB-SubCell"/>
</dbReference>
<comment type="cofactor">
    <cofactor evidence="1">
        <name>FAD</name>
        <dbReference type="ChEBI" id="CHEBI:57692"/>
    </cofactor>
</comment>
<dbReference type="PROSITE" id="PS50920">
    <property type="entry name" value="SOLCAR"/>
    <property type="match status" value="1"/>
</dbReference>
<feature type="repeat" description="Solcar" evidence="12">
    <location>
        <begin position="320"/>
        <end position="416"/>
    </location>
</feature>
<evidence type="ECO:0000256" key="4">
    <source>
        <dbReference type="ARBA" id="ARBA00022630"/>
    </source>
</evidence>
<keyword evidence="9" id="KW-0560">Oxidoreductase</keyword>
<evidence type="ECO:0000259" key="14">
    <source>
        <dbReference type="Pfam" id="PF07156"/>
    </source>
</evidence>
<evidence type="ECO:0000256" key="7">
    <source>
        <dbReference type="ARBA" id="ARBA00022827"/>
    </source>
</evidence>
<dbReference type="Pfam" id="PF13450">
    <property type="entry name" value="NAD_binding_8"/>
    <property type="match status" value="1"/>
</dbReference>
<dbReference type="Pfam" id="PF07156">
    <property type="entry name" value="Prenylcys_lyase"/>
    <property type="match status" value="1"/>
</dbReference>